<accession>A0ABD6C8F7</accession>
<dbReference type="PANTHER" id="PTHR11067:SF9">
    <property type="entry name" value="INOSINE TRIPHOSPHATE PYROPHOSPHATASE"/>
    <property type="match status" value="1"/>
</dbReference>
<sequence length="215" mass="23832">MLRFVTTNEGKLREAREYLGADAEVRQLDFDTTEIQADDIAAVAAHSARQAYRHVDEPVIVEDSGLFVDALDGFPGPYSAYAEDTLGIERVWKLAEMESDRSASFRSVIAYCDGEDFAATPEPVNRERRGQDQAADERATATTDDQVQEGDLPVKIFEGYVPGELVAPRGEGGFGYDPIFEHDGTTFAEMDAAEKNAVSHRGRALAKFAEWFQER</sequence>
<dbReference type="AlphaFoldDB" id="A0ABD6C8F7"/>
<feature type="region of interest" description="Disordered" evidence="3">
    <location>
        <begin position="119"/>
        <end position="147"/>
    </location>
</feature>
<dbReference type="Proteomes" id="UP001597119">
    <property type="component" value="Unassembled WGS sequence"/>
</dbReference>
<evidence type="ECO:0000256" key="3">
    <source>
        <dbReference type="SAM" id="MobiDB-lite"/>
    </source>
</evidence>
<dbReference type="RefSeq" id="WP_247376731.1">
    <property type="nucleotide sequence ID" value="NZ_JALLGV010000003.1"/>
</dbReference>
<evidence type="ECO:0000256" key="1">
    <source>
        <dbReference type="ARBA" id="ARBA00008023"/>
    </source>
</evidence>
<evidence type="ECO:0000313" key="4">
    <source>
        <dbReference type="EMBL" id="MFD1585991.1"/>
    </source>
</evidence>
<dbReference type="GO" id="GO:0016787">
    <property type="term" value="F:hydrolase activity"/>
    <property type="evidence" value="ECO:0007669"/>
    <property type="project" value="UniProtKB-KW"/>
</dbReference>
<dbReference type="EMBL" id="JBHUDJ010000001">
    <property type="protein sequence ID" value="MFD1585991.1"/>
    <property type="molecule type" value="Genomic_DNA"/>
</dbReference>
<dbReference type="CDD" id="cd00515">
    <property type="entry name" value="HAM1"/>
    <property type="match status" value="1"/>
</dbReference>
<dbReference type="InterPro" id="IPR029001">
    <property type="entry name" value="ITPase-like_fam"/>
</dbReference>
<reference evidence="4 5" key="1">
    <citation type="journal article" date="2019" name="Int. J. Syst. Evol. Microbiol.">
        <title>The Global Catalogue of Microorganisms (GCM) 10K type strain sequencing project: providing services to taxonomists for standard genome sequencing and annotation.</title>
        <authorList>
            <consortium name="The Broad Institute Genomics Platform"/>
            <consortium name="The Broad Institute Genome Sequencing Center for Infectious Disease"/>
            <person name="Wu L."/>
            <person name="Ma J."/>
        </authorList>
    </citation>
    <scope>NUCLEOTIDE SEQUENCE [LARGE SCALE GENOMIC DNA]</scope>
    <source>
        <strain evidence="4 5">CGMCC 1.12125</strain>
    </source>
</reference>
<protein>
    <submittedName>
        <fullName evidence="4">Non-canonical purine NTP pyrophosphatase</fullName>
        <ecNumber evidence="4">3.6.1.-</ecNumber>
    </submittedName>
</protein>
<proteinExistence type="inferred from homology"/>
<keyword evidence="5" id="KW-1185">Reference proteome</keyword>
<feature type="compositionally biased region" description="Basic and acidic residues" evidence="3">
    <location>
        <begin position="124"/>
        <end position="139"/>
    </location>
</feature>
<evidence type="ECO:0000313" key="5">
    <source>
        <dbReference type="Proteomes" id="UP001597119"/>
    </source>
</evidence>
<dbReference type="EC" id="3.6.1.-" evidence="4"/>
<name>A0ABD6C8F7_9EURY</name>
<evidence type="ECO:0000256" key="2">
    <source>
        <dbReference type="ARBA" id="ARBA00022801"/>
    </source>
</evidence>
<dbReference type="SUPFAM" id="SSF52972">
    <property type="entry name" value="ITPase-like"/>
    <property type="match status" value="1"/>
</dbReference>
<comment type="caution">
    <text evidence="4">The sequence shown here is derived from an EMBL/GenBank/DDBJ whole genome shotgun (WGS) entry which is preliminary data.</text>
</comment>
<gene>
    <name evidence="4" type="ORF">ACFR9U_03275</name>
</gene>
<organism evidence="4 5">
    <name type="scientific">Halorientalis brevis</name>
    <dbReference type="NCBI Taxonomy" id="1126241"/>
    <lineage>
        <taxon>Archaea</taxon>
        <taxon>Methanobacteriati</taxon>
        <taxon>Methanobacteriota</taxon>
        <taxon>Stenosarchaea group</taxon>
        <taxon>Halobacteria</taxon>
        <taxon>Halobacteriales</taxon>
        <taxon>Haloarculaceae</taxon>
        <taxon>Halorientalis</taxon>
    </lineage>
</organism>
<comment type="similarity">
    <text evidence="1">Belongs to the HAM1 NTPase family.</text>
</comment>
<dbReference type="Gene3D" id="3.90.950.10">
    <property type="match status" value="1"/>
</dbReference>
<dbReference type="PANTHER" id="PTHR11067">
    <property type="entry name" value="INOSINE TRIPHOSPHATE PYROPHOSPHATASE/HAM1 PROTEIN"/>
    <property type="match status" value="1"/>
</dbReference>
<keyword evidence="2 4" id="KW-0378">Hydrolase</keyword>
<dbReference type="Pfam" id="PF01725">
    <property type="entry name" value="Ham1p_like"/>
    <property type="match status" value="2"/>
</dbReference>
<dbReference type="InterPro" id="IPR002637">
    <property type="entry name" value="RdgB/HAM1"/>
</dbReference>